<feature type="region of interest" description="Disordered" evidence="1">
    <location>
        <begin position="184"/>
        <end position="203"/>
    </location>
</feature>
<sequence length="286" mass="30874">MTIRRTVPVLLAVFSLAIAGCSTASTQADDVVTSTQSTTLSTVAPQDYLYPTDLAGPYSVVWSAAESVELHSRPAELARAYLESCQLSVFGRQHVYPGAVAAAPEPSVENQVGCLYATKRPEATSPAYYGTMYARITELIVSDTTISARGCYTSIGRAEVETDEPDNTSASALEFSFTADLPEGSIDPRRHVNRTAQPGSGTRAPQFDVFYPWKFRAVRWGTAQPTEASPNERECARWAAPLVDQVPAFSGQNPFAPDGHPNELTPKLFGEKGFPTLPQTPAWPAP</sequence>
<gene>
    <name evidence="3" type="ORF">JTZ10_17690</name>
</gene>
<evidence type="ECO:0000256" key="1">
    <source>
        <dbReference type="SAM" id="MobiDB-lite"/>
    </source>
</evidence>
<dbReference type="PROSITE" id="PS51257">
    <property type="entry name" value="PROKAR_LIPOPROTEIN"/>
    <property type="match status" value="1"/>
</dbReference>
<keyword evidence="2" id="KW-0732">Signal</keyword>
<name>A0AAW4G928_GORRU</name>
<protein>
    <recommendedName>
        <fullName evidence="5">Lipoprotein</fullName>
    </recommendedName>
</protein>
<evidence type="ECO:0000313" key="4">
    <source>
        <dbReference type="Proteomes" id="UP001195196"/>
    </source>
</evidence>
<feature type="chain" id="PRO_5043834412" description="Lipoprotein" evidence="2">
    <location>
        <begin position="25"/>
        <end position="286"/>
    </location>
</feature>
<dbReference type="EMBL" id="JAFFGU010000009">
    <property type="protein sequence ID" value="MBM7279582.1"/>
    <property type="molecule type" value="Genomic_DNA"/>
</dbReference>
<dbReference type="AlphaFoldDB" id="A0AAW4G928"/>
<feature type="region of interest" description="Disordered" evidence="1">
    <location>
        <begin position="250"/>
        <end position="286"/>
    </location>
</feature>
<evidence type="ECO:0000256" key="2">
    <source>
        <dbReference type="SAM" id="SignalP"/>
    </source>
</evidence>
<organism evidence="3 4">
    <name type="scientific">Gordonia rubripertincta</name>
    <name type="common">Rhodococcus corallinus</name>
    <dbReference type="NCBI Taxonomy" id="36822"/>
    <lineage>
        <taxon>Bacteria</taxon>
        <taxon>Bacillati</taxon>
        <taxon>Actinomycetota</taxon>
        <taxon>Actinomycetes</taxon>
        <taxon>Mycobacteriales</taxon>
        <taxon>Gordoniaceae</taxon>
        <taxon>Gordonia</taxon>
    </lineage>
</organism>
<feature type="signal peptide" evidence="2">
    <location>
        <begin position="1"/>
        <end position="24"/>
    </location>
</feature>
<proteinExistence type="predicted"/>
<dbReference type="Proteomes" id="UP001195196">
    <property type="component" value="Unassembled WGS sequence"/>
</dbReference>
<comment type="caution">
    <text evidence="3">The sequence shown here is derived from an EMBL/GenBank/DDBJ whole genome shotgun (WGS) entry which is preliminary data.</text>
</comment>
<evidence type="ECO:0000313" key="3">
    <source>
        <dbReference type="EMBL" id="MBM7279582.1"/>
    </source>
</evidence>
<accession>A0AAW4G928</accession>
<evidence type="ECO:0008006" key="5">
    <source>
        <dbReference type="Google" id="ProtNLM"/>
    </source>
</evidence>
<reference evidence="3" key="1">
    <citation type="submission" date="2021-02" db="EMBL/GenBank/DDBJ databases">
        <title>Taxonomy, biology and ecology of Rhodococcus bacteria occurring in California pistachio and other woody hosts as revealed by genome sequence analyses.</title>
        <authorList>
            <person name="Riely B."/>
            <person name="Gai Y."/>
        </authorList>
    </citation>
    <scope>NUCLEOTIDE SEQUENCE</scope>
    <source>
        <strain evidence="3">BP-295</strain>
    </source>
</reference>